<sequence>MRAWLKFLSFMTVTGCLGVSCTGRIGPAGGLLSGGGGGADSTGAGGATGTTADTTITTSGSGGGSTPATTSGGGSAGGGGGADCGGSPDDDADGDGFSEDEGDCDDCNPRVNPRALELPTVGGEGGDAPEPVDDDCDGIPDNVPEPCDGDLAIDDPDPLNAARAIELCAMSSDPARWGVVSATWMKVDGSAPPEAAEKLTGFHLGHGILDGFGPNVAPRGGARLLALSSGAARQDTDPDFQSPSGFAKGYSGDLPRGFPRSPRGCVDFLPGRPEDPIAVEITIRVPSNVHGFSFNTKYNTFDWPDVVCSSFNDFFLALLSPAPPDRIDGHLLFDHEENAMSLNNAFIDVCKCQGGSPCELGGRSFACSLGLRELLGTGFENRAATGWLVTTAPVEPGQEIKIRWGVYDAGDGTLDSTGLIDNWQWIVEPGVPVKTMVAPPPAAEE</sequence>
<dbReference type="PROSITE" id="PS51257">
    <property type="entry name" value="PROKAR_LIPOPROTEIN"/>
    <property type="match status" value="1"/>
</dbReference>
<dbReference type="RefSeq" id="WP_129353249.1">
    <property type="nucleotide sequence ID" value="NZ_CP012670.1"/>
</dbReference>
<dbReference type="OrthoDB" id="5509722at2"/>
<gene>
    <name evidence="2" type="ORF">SOCEGT47_065250</name>
</gene>
<evidence type="ECO:0000313" key="3">
    <source>
        <dbReference type="Proteomes" id="UP000295781"/>
    </source>
</evidence>
<feature type="compositionally biased region" description="Acidic residues" evidence="1">
    <location>
        <begin position="88"/>
        <end position="106"/>
    </location>
</feature>
<protein>
    <submittedName>
        <fullName evidence="2">Uncharacterized protein</fullName>
    </submittedName>
</protein>
<name>A0A4V0NEF3_SORCE</name>
<reference evidence="2 3" key="1">
    <citation type="submission" date="2015-09" db="EMBL/GenBank/DDBJ databases">
        <title>Sorangium comparison.</title>
        <authorList>
            <person name="Zaburannyi N."/>
            <person name="Bunk B."/>
            <person name="Overmann J."/>
            <person name="Mueller R."/>
        </authorList>
    </citation>
    <scope>NUCLEOTIDE SEQUENCE [LARGE SCALE GENOMIC DNA]</scope>
    <source>
        <strain evidence="2 3">So ceGT47</strain>
    </source>
</reference>
<evidence type="ECO:0000256" key="1">
    <source>
        <dbReference type="SAM" id="MobiDB-lite"/>
    </source>
</evidence>
<dbReference type="AlphaFoldDB" id="A0A4V0NEF3"/>
<evidence type="ECO:0000313" key="2">
    <source>
        <dbReference type="EMBL" id="AUX25972.1"/>
    </source>
</evidence>
<proteinExistence type="predicted"/>
<feature type="compositionally biased region" description="Gly residues" evidence="1">
    <location>
        <begin position="36"/>
        <end position="48"/>
    </location>
</feature>
<accession>A0A4V0NEF3</accession>
<organism evidence="2 3">
    <name type="scientific">Sorangium cellulosum</name>
    <name type="common">Polyangium cellulosum</name>
    <dbReference type="NCBI Taxonomy" id="56"/>
    <lineage>
        <taxon>Bacteria</taxon>
        <taxon>Pseudomonadati</taxon>
        <taxon>Myxococcota</taxon>
        <taxon>Polyangia</taxon>
        <taxon>Polyangiales</taxon>
        <taxon>Polyangiaceae</taxon>
        <taxon>Sorangium</taxon>
    </lineage>
</organism>
<feature type="compositionally biased region" description="Low complexity" evidence="1">
    <location>
        <begin position="49"/>
        <end position="59"/>
    </location>
</feature>
<dbReference type="EMBL" id="CP012670">
    <property type="protein sequence ID" value="AUX25972.1"/>
    <property type="molecule type" value="Genomic_DNA"/>
</dbReference>
<feature type="region of interest" description="Disordered" evidence="1">
    <location>
        <begin position="36"/>
        <end position="130"/>
    </location>
</feature>
<feature type="compositionally biased region" description="Gly residues" evidence="1">
    <location>
        <begin position="60"/>
        <end position="84"/>
    </location>
</feature>
<dbReference type="Proteomes" id="UP000295781">
    <property type="component" value="Chromosome"/>
</dbReference>